<keyword evidence="2" id="KW-1003">Cell membrane</keyword>
<keyword evidence="3" id="KW-0997">Cell inner membrane</keyword>
<keyword evidence="5 7" id="KW-0472">Membrane</keyword>
<evidence type="ECO:0000256" key="3">
    <source>
        <dbReference type="ARBA" id="ARBA00022519"/>
    </source>
</evidence>
<evidence type="ECO:0000256" key="6">
    <source>
        <dbReference type="ARBA" id="ARBA00023315"/>
    </source>
</evidence>
<evidence type="ECO:0000256" key="5">
    <source>
        <dbReference type="ARBA" id="ARBA00023136"/>
    </source>
</evidence>
<organism evidence="8 9">
    <name type="scientific">Marinomonas aquiplantarum</name>
    <dbReference type="NCBI Taxonomy" id="491951"/>
    <lineage>
        <taxon>Bacteria</taxon>
        <taxon>Pseudomonadati</taxon>
        <taxon>Pseudomonadota</taxon>
        <taxon>Gammaproteobacteria</taxon>
        <taxon>Oceanospirillales</taxon>
        <taxon>Oceanospirillaceae</taxon>
        <taxon>Marinomonas</taxon>
    </lineage>
</organism>
<feature type="transmembrane region" description="Helical" evidence="7">
    <location>
        <begin position="20"/>
        <end position="39"/>
    </location>
</feature>
<evidence type="ECO:0000256" key="1">
    <source>
        <dbReference type="ARBA" id="ARBA00004533"/>
    </source>
</evidence>
<dbReference type="AlphaFoldDB" id="A0A366D1J7"/>
<sequence>MAKKTTLNQSIKHFIAPQHWPTWLGMGIAYLLSFLPWTIQKALGTGLGKLHYALSSRRKEICHTNLQICFPDLSANDREKLAKAHFESMAIGVFEMFTAWFRNPEKTAQKVTFNDQDVVQKAITKGKGCIIVGAHFSSIDLCGTQIARFIDVHPIYKLQRNPVMNWVMERQRQAVFSKTIERKNTKEIFRSLKGNKAVWFAVDQDYGRKSSVFAPFYGRECATISHISRLAKSTGSTILMYDYGRTKDGYVLSLQEVKGYPTGDEVADATLLNSLIEKQIETKPEQYFWSHRRFKTQKNRQDPSPYKIKKR</sequence>
<keyword evidence="9" id="KW-1185">Reference proteome</keyword>
<keyword evidence="6" id="KW-0012">Acyltransferase</keyword>
<evidence type="ECO:0000313" key="8">
    <source>
        <dbReference type="EMBL" id="RBO83816.1"/>
    </source>
</evidence>
<keyword evidence="7" id="KW-0812">Transmembrane</keyword>
<keyword evidence="7" id="KW-1133">Transmembrane helix</keyword>
<evidence type="ECO:0000256" key="2">
    <source>
        <dbReference type="ARBA" id="ARBA00022475"/>
    </source>
</evidence>
<evidence type="ECO:0000256" key="4">
    <source>
        <dbReference type="ARBA" id="ARBA00022679"/>
    </source>
</evidence>
<name>A0A366D1J7_9GAMM</name>
<protein>
    <submittedName>
        <fullName evidence="8">KDO2-lipid IV(A) lauroyltransferase</fullName>
    </submittedName>
</protein>
<dbReference type="PANTHER" id="PTHR30606:SF9">
    <property type="entry name" value="LIPID A BIOSYNTHESIS LAUROYLTRANSFERASE"/>
    <property type="match status" value="1"/>
</dbReference>
<dbReference type="OrthoDB" id="9803456at2"/>
<dbReference type="GO" id="GO:0005886">
    <property type="term" value="C:plasma membrane"/>
    <property type="evidence" value="ECO:0007669"/>
    <property type="project" value="UniProtKB-SubCell"/>
</dbReference>
<dbReference type="RefSeq" id="WP_113873811.1">
    <property type="nucleotide sequence ID" value="NZ_QNRF01000003.1"/>
</dbReference>
<dbReference type="EMBL" id="QNRF01000003">
    <property type="protein sequence ID" value="RBO83816.1"/>
    <property type="molecule type" value="Genomic_DNA"/>
</dbReference>
<dbReference type="InterPro" id="IPR004960">
    <property type="entry name" value="LipA_acyltrans"/>
</dbReference>
<evidence type="ECO:0000313" key="9">
    <source>
        <dbReference type="Proteomes" id="UP000252086"/>
    </source>
</evidence>
<accession>A0A366D1J7</accession>
<comment type="subcellular location">
    <subcellularLocation>
        <location evidence="1">Cell inner membrane</location>
    </subcellularLocation>
</comment>
<reference evidence="8 9" key="1">
    <citation type="submission" date="2018-06" db="EMBL/GenBank/DDBJ databases">
        <title>Genomic Encyclopedia of Type Strains, Phase III (KMG-III): the genomes of soil and plant-associated and newly described type strains.</title>
        <authorList>
            <person name="Whitman W."/>
        </authorList>
    </citation>
    <scope>NUCLEOTIDE SEQUENCE [LARGE SCALE GENOMIC DNA]</scope>
    <source>
        <strain evidence="8 9">CECT 7732</strain>
    </source>
</reference>
<dbReference type="Pfam" id="PF03279">
    <property type="entry name" value="Lip_A_acyltrans"/>
    <property type="match status" value="1"/>
</dbReference>
<evidence type="ECO:0000256" key="7">
    <source>
        <dbReference type="SAM" id="Phobius"/>
    </source>
</evidence>
<dbReference type="GO" id="GO:0016746">
    <property type="term" value="F:acyltransferase activity"/>
    <property type="evidence" value="ECO:0007669"/>
    <property type="project" value="UniProtKB-KW"/>
</dbReference>
<dbReference type="Proteomes" id="UP000252086">
    <property type="component" value="Unassembled WGS sequence"/>
</dbReference>
<dbReference type="PANTHER" id="PTHR30606">
    <property type="entry name" value="LIPID A BIOSYNTHESIS LAUROYL ACYLTRANSFERASE"/>
    <property type="match status" value="1"/>
</dbReference>
<keyword evidence="4 8" id="KW-0808">Transferase</keyword>
<proteinExistence type="predicted"/>
<dbReference type="PIRSF" id="PIRSF026649">
    <property type="entry name" value="MsbB"/>
    <property type="match status" value="1"/>
</dbReference>
<gene>
    <name evidence="8" type="ORF">DFP76_10390</name>
</gene>
<dbReference type="GO" id="GO:0009247">
    <property type="term" value="P:glycolipid biosynthetic process"/>
    <property type="evidence" value="ECO:0007669"/>
    <property type="project" value="UniProtKB-ARBA"/>
</dbReference>
<dbReference type="CDD" id="cd07984">
    <property type="entry name" value="LPLAT_LABLAT-like"/>
    <property type="match status" value="1"/>
</dbReference>
<comment type="caution">
    <text evidence="8">The sequence shown here is derived from an EMBL/GenBank/DDBJ whole genome shotgun (WGS) entry which is preliminary data.</text>
</comment>